<dbReference type="GO" id="GO:0016787">
    <property type="term" value="F:hydrolase activity"/>
    <property type="evidence" value="ECO:0007669"/>
    <property type="project" value="UniProtKB-KW"/>
</dbReference>
<comment type="similarity">
    <text evidence="1">Belongs to the peptidase S33 family.</text>
</comment>
<evidence type="ECO:0000313" key="5">
    <source>
        <dbReference type="EMBL" id="CCM00183.1"/>
    </source>
</evidence>
<name>J4G1E9_9APHY</name>
<dbReference type="Proteomes" id="UP000006352">
    <property type="component" value="Unassembled WGS sequence"/>
</dbReference>
<sequence length="612" mass="66458">MDSKHGHESLPITTFQRARQRTWWTRVPTGLLCLSAAAYSAHTLYSTQKASVVTVHALSESLIGPAFDWNSIKPSTEIEWTPCFAEYQCARLILPLDYLSPPGVGPNVTIALQMFPATDKESYKGTILINPGGPGVSGTNFVMRQGRNISYISGGSFDVLGFDPRGTGASTPLASCFNSESAKGIWNLQAGDRLLNLSDGSVGLTVARERAVGALCKKALGGNGREDPDGTAEEWGTGRFMSTPSVATDMLRITEKLGQEKLKYWGFSYGSVLGQYFAAMYPDKVDRLIIDGVLDGYDYRSLSWNTNLVDTDAVWESFFTFCSRAGAEKCPLYMPSAAEVKARVTAIMDGLEEEPLAVPFAEGGPLVVTRKAIYSVAFQAAHKPVAQYAALADMLLAIEQVDQSALATMSSKFGGGFECNCEREPPELTGSEAFRAIACGDGEPVMYTPKDYEEWFTELSASSSLAAPIWGVEYLRCTGWQIRPKWRYMGPLAAEKTSHPILIISPTHDTVCPLSHARQVHTRYGGSGLLVQRSFGHCSSSAPSLCTAKYVREYFINGTLPEEGTICDVDELPFLGLVGGDVERMATMPAEDERLLNALRGLADGAPTLGYF</sequence>
<dbReference type="SUPFAM" id="SSF53474">
    <property type="entry name" value="alpha/beta-Hydrolases"/>
    <property type="match status" value="1"/>
</dbReference>
<gene>
    <name evidence="5" type="ORF">FIBRA_02211</name>
</gene>
<dbReference type="PANTHER" id="PTHR43248:SF25">
    <property type="entry name" value="AB HYDROLASE-1 DOMAIN-CONTAINING PROTEIN-RELATED"/>
    <property type="match status" value="1"/>
</dbReference>
<dbReference type="Gene3D" id="3.40.50.1820">
    <property type="entry name" value="alpha/beta hydrolase"/>
    <property type="match status" value="1"/>
</dbReference>
<evidence type="ECO:0000313" key="6">
    <source>
        <dbReference type="Proteomes" id="UP000006352"/>
    </source>
</evidence>
<dbReference type="GeneID" id="24095094"/>
<dbReference type="EMBL" id="HE796971">
    <property type="protein sequence ID" value="CCM00183.1"/>
    <property type="molecule type" value="Genomic_DNA"/>
</dbReference>
<proteinExistence type="inferred from homology"/>
<evidence type="ECO:0000256" key="2">
    <source>
        <dbReference type="ARBA" id="ARBA00022801"/>
    </source>
</evidence>
<dbReference type="HOGENOM" id="CLU_013364_5_2_1"/>
<evidence type="ECO:0000259" key="3">
    <source>
        <dbReference type="Pfam" id="PF00561"/>
    </source>
</evidence>
<protein>
    <recommendedName>
        <fullName evidence="7">AB hydrolase-1 domain-containing protein</fullName>
    </recommendedName>
</protein>
<evidence type="ECO:0000256" key="1">
    <source>
        <dbReference type="ARBA" id="ARBA00010088"/>
    </source>
</evidence>
<dbReference type="STRING" id="599839.J4G1E9"/>
<dbReference type="InterPro" id="IPR029058">
    <property type="entry name" value="AB_hydrolase_fold"/>
</dbReference>
<dbReference type="PANTHER" id="PTHR43248">
    <property type="entry name" value="2-SUCCINYL-6-HYDROXY-2,4-CYCLOHEXADIENE-1-CARBOXYLATE SYNTHASE"/>
    <property type="match status" value="1"/>
</dbReference>
<accession>J4G1E9</accession>
<organism evidence="5 6">
    <name type="scientific">Fibroporia radiculosa</name>
    <dbReference type="NCBI Taxonomy" id="599839"/>
    <lineage>
        <taxon>Eukaryota</taxon>
        <taxon>Fungi</taxon>
        <taxon>Dikarya</taxon>
        <taxon>Basidiomycota</taxon>
        <taxon>Agaricomycotina</taxon>
        <taxon>Agaricomycetes</taxon>
        <taxon>Polyporales</taxon>
        <taxon>Fibroporiaceae</taxon>
        <taxon>Fibroporia</taxon>
    </lineage>
</organism>
<dbReference type="Pfam" id="PF00561">
    <property type="entry name" value="Abhydrolase_1"/>
    <property type="match status" value="1"/>
</dbReference>
<dbReference type="InterPro" id="IPR013595">
    <property type="entry name" value="Pept_S33_TAP-like_C"/>
</dbReference>
<keyword evidence="6" id="KW-1185">Reference proteome</keyword>
<dbReference type="AlphaFoldDB" id="J4G1E9"/>
<evidence type="ECO:0000259" key="4">
    <source>
        <dbReference type="Pfam" id="PF08386"/>
    </source>
</evidence>
<dbReference type="InterPro" id="IPR051601">
    <property type="entry name" value="Serine_prot/Carboxylest_S33"/>
</dbReference>
<keyword evidence="2" id="KW-0378">Hydrolase</keyword>
<dbReference type="OrthoDB" id="425534at2759"/>
<reference evidence="5 6" key="1">
    <citation type="journal article" date="2012" name="Appl. Environ. Microbiol.">
        <title>Short-read sequencing for genomic analysis of the brown rot fungus Fibroporia radiculosa.</title>
        <authorList>
            <person name="Tang J.D."/>
            <person name="Perkins A.D."/>
            <person name="Sonstegard T.S."/>
            <person name="Schroeder S.G."/>
            <person name="Burgess S.C."/>
            <person name="Diehl S.V."/>
        </authorList>
    </citation>
    <scope>NUCLEOTIDE SEQUENCE [LARGE SCALE GENOMIC DNA]</scope>
    <source>
        <strain evidence="5 6">TFFH 294</strain>
    </source>
</reference>
<dbReference type="RefSeq" id="XP_012179466.1">
    <property type="nucleotide sequence ID" value="XM_012324076.1"/>
</dbReference>
<evidence type="ECO:0008006" key="7">
    <source>
        <dbReference type="Google" id="ProtNLM"/>
    </source>
</evidence>
<dbReference type="InterPro" id="IPR000073">
    <property type="entry name" value="AB_hydrolase_1"/>
</dbReference>
<dbReference type="InParanoid" id="J4G1E9"/>
<feature type="domain" description="Peptidase S33 tripeptidyl aminopeptidase-like C-terminal" evidence="4">
    <location>
        <begin position="470"/>
        <end position="567"/>
    </location>
</feature>
<feature type="domain" description="AB hydrolase-1" evidence="3">
    <location>
        <begin position="126"/>
        <end position="307"/>
    </location>
</feature>
<dbReference type="Pfam" id="PF08386">
    <property type="entry name" value="Abhydrolase_4"/>
    <property type="match status" value="1"/>
</dbReference>